<keyword evidence="7 10" id="KW-0460">Magnesium</keyword>
<evidence type="ECO:0000256" key="7">
    <source>
        <dbReference type="ARBA" id="ARBA00022842"/>
    </source>
</evidence>
<keyword evidence="4 10" id="KW-0808">Transferase</keyword>
<dbReference type="EC" id="2.7.1.180" evidence="1 10"/>
<comment type="cofactor">
    <cofactor evidence="11">
        <name>Mg(2+)</name>
        <dbReference type="ChEBI" id="CHEBI:18420"/>
    </cofactor>
    <cofactor evidence="11">
        <name>Mn(2+)</name>
        <dbReference type="ChEBI" id="CHEBI:29035"/>
    </cofactor>
    <text evidence="11">Magnesium. Can also use manganese.</text>
</comment>
<evidence type="ECO:0000256" key="4">
    <source>
        <dbReference type="ARBA" id="ARBA00022679"/>
    </source>
</evidence>
<feature type="binding site" evidence="11">
    <location>
        <position position="164"/>
    </location>
    <ligand>
        <name>Mg(2+)</name>
        <dbReference type="ChEBI" id="CHEBI:18420"/>
    </ligand>
</feature>
<evidence type="ECO:0000256" key="8">
    <source>
        <dbReference type="ARBA" id="ARBA00031306"/>
    </source>
</evidence>
<dbReference type="AlphaFoldDB" id="A0A1K1QLN7"/>
<dbReference type="GO" id="GO:0046872">
    <property type="term" value="F:metal ion binding"/>
    <property type="evidence" value="ECO:0007669"/>
    <property type="project" value="UniProtKB-UniRule"/>
</dbReference>
<evidence type="ECO:0000256" key="5">
    <source>
        <dbReference type="ARBA" id="ARBA00022723"/>
    </source>
</evidence>
<proteinExistence type="inferred from homology"/>
<evidence type="ECO:0000256" key="3">
    <source>
        <dbReference type="ARBA" id="ARBA00022630"/>
    </source>
</evidence>
<keyword evidence="5 10" id="KW-0479">Metal-binding</keyword>
<protein>
    <recommendedName>
        <fullName evidence="2 10">FAD:protein FMN transferase</fullName>
        <ecNumber evidence="1 10">2.7.1.180</ecNumber>
    </recommendedName>
    <alternativeName>
        <fullName evidence="8 10">Flavin transferase</fullName>
    </alternativeName>
</protein>
<evidence type="ECO:0000256" key="1">
    <source>
        <dbReference type="ARBA" id="ARBA00011955"/>
    </source>
</evidence>
<dbReference type="Gene3D" id="3.10.520.10">
    <property type="entry name" value="ApbE-like domains"/>
    <property type="match status" value="1"/>
</dbReference>
<accession>A0A1K1QLN7</accession>
<evidence type="ECO:0000256" key="11">
    <source>
        <dbReference type="PIRSR" id="PIRSR006268-2"/>
    </source>
</evidence>
<sequence>MLFIDMRFLLLLLFLPFSAFSQTVLEGKAQGTYYVIKYISADTASLQSAIDSIFAGIDQSLSLYKPNSLINQFNEKGHVQMDAHMQAVISKSVEISKITQGAFDITVKPLVDVWGFGVHPPAERKIPSPAAIKKVLTHVGTKYLVIKGRDLSRTKPGVSIDCNGIAQGYTSDVIGRFLDSKGIHDYLVDVGGELCAKGQNAHQQYWTVGIEGESQHIIPLANRAVTTSGNYRRFFDSGGKRFAHTIDPRSGQAIHNNIISVTVVATNAITADGFDNALILMGVERAFAFIRQHPELQLEAGFIYKDAKGEIQEAFSPGFPK</sequence>
<name>A0A1K1QLN7_9BACT</name>
<evidence type="ECO:0000256" key="10">
    <source>
        <dbReference type="PIRNR" id="PIRNR006268"/>
    </source>
</evidence>
<evidence type="ECO:0000256" key="2">
    <source>
        <dbReference type="ARBA" id="ARBA00016337"/>
    </source>
</evidence>
<keyword evidence="12" id="KW-0449">Lipoprotein</keyword>
<dbReference type="PIRSF" id="PIRSF006268">
    <property type="entry name" value="ApbE"/>
    <property type="match status" value="1"/>
</dbReference>
<dbReference type="STRING" id="1004.SAMN05661012_02917"/>
<dbReference type="EMBL" id="FPIZ01000008">
    <property type="protein sequence ID" value="SFW60871.1"/>
    <property type="molecule type" value="Genomic_DNA"/>
</dbReference>
<keyword evidence="3 10" id="KW-0285">Flavoprotein</keyword>
<dbReference type="GO" id="GO:0016740">
    <property type="term" value="F:transferase activity"/>
    <property type="evidence" value="ECO:0007669"/>
    <property type="project" value="UniProtKB-UniRule"/>
</dbReference>
<dbReference type="PANTHER" id="PTHR30040:SF2">
    <property type="entry name" value="FAD:PROTEIN FMN TRANSFERASE"/>
    <property type="match status" value="1"/>
</dbReference>
<feature type="binding site" evidence="11">
    <location>
        <position position="272"/>
    </location>
    <ligand>
        <name>Mg(2+)</name>
        <dbReference type="ChEBI" id="CHEBI:18420"/>
    </ligand>
</feature>
<evidence type="ECO:0000313" key="12">
    <source>
        <dbReference type="EMBL" id="SFW60871.1"/>
    </source>
</evidence>
<reference evidence="12 13" key="1">
    <citation type="submission" date="2016-11" db="EMBL/GenBank/DDBJ databases">
        <authorList>
            <person name="Jaros S."/>
            <person name="Januszkiewicz K."/>
            <person name="Wedrychowicz H."/>
        </authorList>
    </citation>
    <scope>NUCLEOTIDE SEQUENCE [LARGE SCALE GENOMIC DNA]</scope>
    <source>
        <strain evidence="12 13">DSM 784</strain>
    </source>
</reference>
<dbReference type="Pfam" id="PF02424">
    <property type="entry name" value="ApbE"/>
    <property type="match status" value="1"/>
</dbReference>
<dbReference type="PANTHER" id="PTHR30040">
    <property type="entry name" value="THIAMINE BIOSYNTHESIS LIPOPROTEIN APBE"/>
    <property type="match status" value="1"/>
</dbReference>
<dbReference type="InterPro" id="IPR003374">
    <property type="entry name" value="ApbE-like_sf"/>
</dbReference>
<dbReference type="InterPro" id="IPR024932">
    <property type="entry name" value="ApbE"/>
</dbReference>
<keyword evidence="6 10" id="KW-0274">FAD</keyword>
<comment type="catalytic activity">
    <reaction evidence="9 10">
        <text>L-threonyl-[protein] + FAD = FMN-L-threonyl-[protein] + AMP + H(+)</text>
        <dbReference type="Rhea" id="RHEA:36847"/>
        <dbReference type="Rhea" id="RHEA-COMP:11060"/>
        <dbReference type="Rhea" id="RHEA-COMP:11061"/>
        <dbReference type="ChEBI" id="CHEBI:15378"/>
        <dbReference type="ChEBI" id="CHEBI:30013"/>
        <dbReference type="ChEBI" id="CHEBI:57692"/>
        <dbReference type="ChEBI" id="CHEBI:74257"/>
        <dbReference type="ChEBI" id="CHEBI:456215"/>
        <dbReference type="EC" id="2.7.1.180"/>
    </reaction>
</comment>
<organism evidence="12 13">
    <name type="scientific">Chitinophaga sancti</name>
    <dbReference type="NCBI Taxonomy" id="1004"/>
    <lineage>
        <taxon>Bacteria</taxon>
        <taxon>Pseudomonadati</taxon>
        <taxon>Bacteroidota</taxon>
        <taxon>Chitinophagia</taxon>
        <taxon>Chitinophagales</taxon>
        <taxon>Chitinophagaceae</taxon>
        <taxon>Chitinophaga</taxon>
    </lineage>
</organism>
<evidence type="ECO:0000256" key="6">
    <source>
        <dbReference type="ARBA" id="ARBA00022827"/>
    </source>
</evidence>
<dbReference type="Proteomes" id="UP000183788">
    <property type="component" value="Unassembled WGS sequence"/>
</dbReference>
<dbReference type="OrthoDB" id="9778595at2"/>
<evidence type="ECO:0000313" key="13">
    <source>
        <dbReference type="Proteomes" id="UP000183788"/>
    </source>
</evidence>
<gene>
    <name evidence="12" type="ORF">SAMN05661012_02917</name>
</gene>
<evidence type="ECO:0000256" key="9">
    <source>
        <dbReference type="ARBA" id="ARBA00048540"/>
    </source>
</evidence>
<comment type="similarity">
    <text evidence="10">Belongs to the ApbE family.</text>
</comment>
<dbReference type="SUPFAM" id="SSF143631">
    <property type="entry name" value="ApbE-like"/>
    <property type="match status" value="1"/>
</dbReference>